<dbReference type="PANTHER" id="PTHR43124">
    <property type="entry name" value="PURINE EFFLUX PUMP PBUE"/>
    <property type="match status" value="1"/>
</dbReference>
<dbReference type="SUPFAM" id="SSF103473">
    <property type="entry name" value="MFS general substrate transporter"/>
    <property type="match status" value="1"/>
</dbReference>
<feature type="transmembrane region" description="Helical" evidence="6">
    <location>
        <begin position="48"/>
        <end position="65"/>
    </location>
</feature>
<dbReference type="EMBL" id="RKHY01000001">
    <property type="protein sequence ID" value="ROS45081.1"/>
    <property type="molecule type" value="Genomic_DNA"/>
</dbReference>
<evidence type="ECO:0000313" key="8">
    <source>
        <dbReference type="EMBL" id="ROS45081.1"/>
    </source>
</evidence>
<evidence type="ECO:0000256" key="3">
    <source>
        <dbReference type="ARBA" id="ARBA00022692"/>
    </source>
</evidence>
<feature type="transmembrane region" description="Helical" evidence="6">
    <location>
        <begin position="263"/>
        <end position="283"/>
    </location>
</feature>
<dbReference type="RefSeq" id="WP_123686884.1">
    <property type="nucleotide sequence ID" value="NZ_RKHY01000001.1"/>
</dbReference>
<dbReference type="PANTHER" id="PTHR43124:SF3">
    <property type="entry name" value="CHLORAMPHENICOL EFFLUX PUMP RV0191"/>
    <property type="match status" value="1"/>
</dbReference>
<feature type="transmembrane region" description="Helical" evidence="6">
    <location>
        <begin position="349"/>
        <end position="367"/>
    </location>
</feature>
<dbReference type="Pfam" id="PF07690">
    <property type="entry name" value="MFS_1"/>
    <property type="match status" value="2"/>
</dbReference>
<evidence type="ECO:0000256" key="1">
    <source>
        <dbReference type="ARBA" id="ARBA00004651"/>
    </source>
</evidence>
<accession>A0A3N2H832</accession>
<evidence type="ECO:0000256" key="5">
    <source>
        <dbReference type="ARBA" id="ARBA00023136"/>
    </source>
</evidence>
<feature type="transmembrane region" description="Helical" evidence="6">
    <location>
        <begin position="289"/>
        <end position="311"/>
    </location>
</feature>
<feature type="transmembrane region" description="Helical" evidence="6">
    <location>
        <begin position="157"/>
        <end position="176"/>
    </location>
</feature>
<reference evidence="8 9" key="1">
    <citation type="submission" date="2018-11" db="EMBL/GenBank/DDBJ databases">
        <title>Sequencing the genomes of 1000 actinobacteria strains.</title>
        <authorList>
            <person name="Klenk H.-P."/>
        </authorList>
    </citation>
    <scope>NUCLEOTIDE SEQUENCE [LARGE SCALE GENOMIC DNA]</scope>
    <source>
        <strain evidence="8 9">DSM 44348</strain>
    </source>
</reference>
<dbReference type="GeneID" id="301848768"/>
<keyword evidence="3 6" id="KW-0812">Transmembrane</keyword>
<organism evidence="8 9">
    <name type="scientific">Amycolatopsis thermoflava</name>
    <dbReference type="NCBI Taxonomy" id="84480"/>
    <lineage>
        <taxon>Bacteria</taxon>
        <taxon>Bacillati</taxon>
        <taxon>Actinomycetota</taxon>
        <taxon>Actinomycetes</taxon>
        <taxon>Pseudonocardiales</taxon>
        <taxon>Pseudonocardiaceae</taxon>
        <taxon>Amycolatopsis</taxon>
        <taxon>Amycolatopsis methanolica group</taxon>
    </lineage>
</organism>
<sequence>MSGRPARAALYVGGLLGPFGAGVVSSMLPELSASFGVSPGTAASSLTAYLLPFALVMLVSGTYGARWGPVRTIRIAYAGYVLAAALAALAPWFWLFQVTRGLQGVANAFTTPLLLTKLAAITPADRLGRALGAFGALQALGQTSAPLVGGLAAEGDWRWAFAGIAVVALVLAASPLPPDDPGAERESRLRDAWRPVVLWAGGVVFLAWACLAGLPFLVAFRVDDLFALTPGVRGLVLTAYGIAGFVAARLVGAASDRFGPRVALAAGLLLGAAAMASIGLFPSLPAVTVAWAVGGVCGQLVLVGINATVLAGEGNGRSGAISVVTALRFLGMSASPAVFTALYHTSPALSFLVAAGVLAATVPLLALRPRSEDAA</sequence>
<keyword evidence="5 6" id="KW-0472">Membrane</keyword>
<dbReference type="GO" id="GO:0005886">
    <property type="term" value="C:plasma membrane"/>
    <property type="evidence" value="ECO:0007669"/>
    <property type="project" value="UniProtKB-SubCell"/>
</dbReference>
<comment type="caution">
    <text evidence="8">The sequence shown here is derived from an EMBL/GenBank/DDBJ whole genome shotgun (WGS) entry which is preliminary data.</text>
</comment>
<proteinExistence type="predicted"/>
<dbReference type="InterPro" id="IPR036259">
    <property type="entry name" value="MFS_trans_sf"/>
</dbReference>
<keyword evidence="2" id="KW-1003">Cell membrane</keyword>
<feature type="transmembrane region" description="Helical" evidence="6">
    <location>
        <begin position="323"/>
        <end position="343"/>
    </location>
</feature>
<dbReference type="InterPro" id="IPR020846">
    <property type="entry name" value="MFS_dom"/>
</dbReference>
<feature type="transmembrane region" description="Helical" evidence="6">
    <location>
        <begin position="232"/>
        <end position="251"/>
    </location>
</feature>
<gene>
    <name evidence="8" type="ORF">EDD35_7539</name>
</gene>
<feature type="transmembrane region" description="Helical" evidence="6">
    <location>
        <begin position="196"/>
        <end position="220"/>
    </location>
</feature>
<dbReference type="InterPro" id="IPR011701">
    <property type="entry name" value="MFS"/>
</dbReference>
<keyword evidence="9" id="KW-1185">Reference proteome</keyword>
<feature type="transmembrane region" description="Helical" evidence="6">
    <location>
        <begin position="9"/>
        <end position="28"/>
    </location>
</feature>
<feature type="transmembrane region" description="Helical" evidence="6">
    <location>
        <begin position="77"/>
        <end position="95"/>
    </location>
</feature>
<evidence type="ECO:0000256" key="6">
    <source>
        <dbReference type="SAM" id="Phobius"/>
    </source>
</evidence>
<dbReference type="GO" id="GO:0022857">
    <property type="term" value="F:transmembrane transporter activity"/>
    <property type="evidence" value="ECO:0007669"/>
    <property type="project" value="InterPro"/>
</dbReference>
<dbReference type="PRINTS" id="PR01035">
    <property type="entry name" value="TCRTETA"/>
</dbReference>
<keyword evidence="4 6" id="KW-1133">Transmembrane helix</keyword>
<evidence type="ECO:0000256" key="2">
    <source>
        <dbReference type="ARBA" id="ARBA00022475"/>
    </source>
</evidence>
<dbReference type="Gene3D" id="1.20.1720.10">
    <property type="entry name" value="Multidrug resistance protein D"/>
    <property type="match status" value="1"/>
</dbReference>
<evidence type="ECO:0000256" key="4">
    <source>
        <dbReference type="ARBA" id="ARBA00022989"/>
    </source>
</evidence>
<feature type="domain" description="Major facilitator superfamily (MFS) profile" evidence="7">
    <location>
        <begin position="6"/>
        <end position="372"/>
    </location>
</feature>
<comment type="subcellular location">
    <subcellularLocation>
        <location evidence="1">Cell membrane</location>
        <topology evidence="1">Multi-pass membrane protein</topology>
    </subcellularLocation>
</comment>
<dbReference type="Proteomes" id="UP000274843">
    <property type="component" value="Unassembled WGS sequence"/>
</dbReference>
<dbReference type="AlphaFoldDB" id="A0A3N2H832"/>
<name>A0A3N2H832_9PSEU</name>
<dbReference type="InterPro" id="IPR050189">
    <property type="entry name" value="MFS_Efflux_Transporters"/>
</dbReference>
<dbReference type="Gene3D" id="1.20.1250.20">
    <property type="entry name" value="MFS general substrate transporter like domains"/>
    <property type="match status" value="1"/>
</dbReference>
<evidence type="ECO:0000259" key="7">
    <source>
        <dbReference type="PROSITE" id="PS50850"/>
    </source>
</evidence>
<dbReference type="InterPro" id="IPR001958">
    <property type="entry name" value="Tet-R_TetA/multi-R_MdtG-like"/>
</dbReference>
<protein>
    <submittedName>
        <fullName evidence="8">Putative MFS family arabinose efflux permease</fullName>
    </submittedName>
</protein>
<evidence type="ECO:0000313" key="9">
    <source>
        <dbReference type="Proteomes" id="UP000274843"/>
    </source>
</evidence>
<dbReference type="PROSITE" id="PS50850">
    <property type="entry name" value="MFS"/>
    <property type="match status" value="1"/>
</dbReference>